<protein>
    <submittedName>
        <fullName evidence="1">Uncharacterized protein</fullName>
    </submittedName>
</protein>
<evidence type="ECO:0000313" key="1">
    <source>
        <dbReference type="EMBL" id="KAK4419460.1"/>
    </source>
</evidence>
<dbReference type="EMBL" id="JACGWO010000009">
    <property type="protein sequence ID" value="KAK4419460.1"/>
    <property type="molecule type" value="Genomic_DNA"/>
</dbReference>
<gene>
    <name evidence="1" type="ORF">Salat_2358900</name>
</gene>
<dbReference type="AlphaFoldDB" id="A0AAE1XWU2"/>
<sequence length="124" mass="14059">MVLDPAKENAPDRTLKKAPIVDHPLPFFFPMRSPTDEPWEHSGQDLWLQLRLNREMEVLPLILFSVCCSPNGILRDSSSSSPLPEEFHIERISTPDRATKFLKDSACKRDGILSAELKETSKLS</sequence>
<proteinExistence type="predicted"/>
<keyword evidence="2" id="KW-1185">Reference proteome</keyword>
<reference evidence="1" key="2">
    <citation type="journal article" date="2024" name="Plant">
        <title>Genomic evolution and insights into agronomic trait innovations of Sesamum species.</title>
        <authorList>
            <person name="Miao H."/>
            <person name="Wang L."/>
            <person name="Qu L."/>
            <person name="Liu H."/>
            <person name="Sun Y."/>
            <person name="Le M."/>
            <person name="Wang Q."/>
            <person name="Wei S."/>
            <person name="Zheng Y."/>
            <person name="Lin W."/>
            <person name="Duan Y."/>
            <person name="Cao H."/>
            <person name="Xiong S."/>
            <person name="Wang X."/>
            <person name="Wei L."/>
            <person name="Li C."/>
            <person name="Ma Q."/>
            <person name="Ju M."/>
            <person name="Zhao R."/>
            <person name="Li G."/>
            <person name="Mu C."/>
            <person name="Tian Q."/>
            <person name="Mei H."/>
            <person name="Zhang T."/>
            <person name="Gao T."/>
            <person name="Zhang H."/>
        </authorList>
    </citation>
    <scope>NUCLEOTIDE SEQUENCE</scope>
    <source>
        <strain evidence="1">3651</strain>
    </source>
</reference>
<name>A0AAE1XWU2_9LAMI</name>
<accession>A0AAE1XWU2</accession>
<evidence type="ECO:0000313" key="2">
    <source>
        <dbReference type="Proteomes" id="UP001293254"/>
    </source>
</evidence>
<dbReference type="Proteomes" id="UP001293254">
    <property type="component" value="Unassembled WGS sequence"/>
</dbReference>
<comment type="caution">
    <text evidence="1">The sequence shown here is derived from an EMBL/GenBank/DDBJ whole genome shotgun (WGS) entry which is preliminary data.</text>
</comment>
<organism evidence="1 2">
    <name type="scientific">Sesamum alatum</name>
    <dbReference type="NCBI Taxonomy" id="300844"/>
    <lineage>
        <taxon>Eukaryota</taxon>
        <taxon>Viridiplantae</taxon>
        <taxon>Streptophyta</taxon>
        <taxon>Embryophyta</taxon>
        <taxon>Tracheophyta</taxon>
        <taxon>Spermatophyta</taxon>
        <taxon>Magnoliopsida</taxon>
        <taxon>eudicotyledons</taxon>
        <taxon>Gunneridae</taxon>
        <taxon>Pentapetalae</taxon>
        <taxon>asterids</taxon>
        <taxon>lamiids</taxon>
        <taxon>Lamiales</taxon>
        <taxon>Pedaliaceae</taxon>
        <taxon>Sesamum</taxon>
    </lineage>
</organism>
<reference evidence="1" key="1">
    <citation type="submission" date="2020-06" db="EMBL/GenBank/DDBJ databases">
        <authorList>
            <person name="Li T."/>
            <person name="Hu X."/>
            <person name="Zhang T."/>
            <person name="Song X."/>
            <person name="Zhang H."/>
            <person name="Dai N."/>
            <person name="Sheng W."/>
            <person name="Hou X."/>
            <person name="Wei L."/>
        </authorList>
    </citation>
    <scope>NUCLEOTIDE SEQUENCE</scope>
    <source>
        <strain evidence="1">3651</strain>
        <tissue evidence="1">Leaf</tissue>
    </source>
</reference>